<dbReference type="PROSITE" id="PS50905">
    <property type="entry name" value="FERRITIN_LIKE"/>
    <property type="match status" value="1"/>
</dbReference>
<dbReference type="AlphaFoldDB" id="A0A450XXX7"/>
<proteinExistence type="predicted"/>
<dbReference type="InterPro" id="IPR012347">
    <property type="entry name" value="Ferritin-like"/>
</dbReference>
<feature type="domain" description="Ferritin-like diiron" evidence="2">
    <location>
        <begin position="2"/>
        <end position="136"/>
    </location>
</feature>
<dbReference type="PANTHER" id="PTHR43865:SF1">
    <property type="entry name" value="RUBRERYTHRIN-RELATED"/>
    <property type="match status" value="1"/>
</dbReference>
<comment type="cofactor">
    <cofactor evidence="1">
        <name>Fe(3+)</name>
        <dbReference type="ChEBI" id="CHEBI:29034"/>
    </cofactor>
</comment>
<dbReference type="PANTHER" id="PTHR43865">
    <property type="entry name" value="RUBRERYTHRIN-RELATED"/>
    <property type="match status" value="1"/>
</dbReference>
<dbReference type="InterPro" id="IPR052364">
    <property type="entry name" value="Rubrerythrin"/>
</dbReference>
<dbReference type="InterPro" id="IPR003251">
    <property type="entry name" value="Rr_diiron-bd_dom"/>
</dbReference>
<dbReference type="GO" id="GO:0046872">
    <property type="term" value="F:metal ion binding"/>
    <property type="evidence" value="ECO:0007669"/>
    <property type="project" value="InterPro"/>
</dbReference>
<evidence type="ECO:0000313" key="5">
    <source>
        <dbReference type="EMBL" id="VFK76592.1"/>
    </source>
</evidence>
<dbReference type="EMBL" id="CAADFQ010000062">
    <property type="protein sequence ID" value="VFK34149.1"/>
    <property type="molecule type" value="Genomic_DNA"/>
</dbReference>
<dbReference type="EMBL" id="CAADFO010000063">
    <property type="protein sequence ID" value="VFK30356.1"/>
    <property type="molecule type" value="Genomic_DNA"/>
</dbReference>
<dbReference type="Gene3D" id="1.20.1260.10">
    <property type="match status" value="1"/>
</dbReference>
<reference evidence="4" key="1">
    <citation type="submission" date="2019-02" db="EMBL/GenBank/DDBJ databases">
        <authorList>
            <person name="Gruber-Vodicka R. H."/>
            <person name="Seah K. B. B."/>
        </authorList>
    </citation>
    <scope>NUCLEOTIDE SEQUENCE</scope>
    <source>
        <strain evidence="3">BECK_BZ197</strain>
        <strain evidence="5">BECK_BZ198</strain>
        <strain evidence="4">BECK_BZ199</strain>
    </source>
</reference>
<dbReference type="InterPro" id="IPR009078">
    <property type="entry name" value="Ferritin-like_SF"/>
</dbReference>
<dbReference type="CDD" id="cd01041">
    <property type="entry name" value="Rubrerythrin"/>
    <property type="match status" value="1"/>
</dbReference>
<name>A0A450XXX7_9GAMM</name>
<dbReference type="EMBL" id="CAADGH010000064">
    <property type="protein sequence ID" value="VFK76592.1"/>
    <property type="molecule type" value="Genomic_DNA"/>
</dbReference>
<evidence type="ECO:0000313" key="3">
    <source>
        <dbReference type="EMBL" id="VFK30356.1"/>
    </source>
</evidence>
<accession>A0A450XXX7</accession>
<dbReference type="GO" id="GO:0016491">
    <property type="term" value="F:oxidoreductase activity"/>
    <property type="evidence" value="ECO:0007669"/>
    <property type="project" value="InterPro"/>
</dbReference>
<dbReference type="InterPro" id="IPR009040">
    <property type="entry name" value="Ferritin-like_diiron"/>
</dbReference>
<dbReference type="SUPFAM" id="SSF47240">
    <property type="entry name" value="Ferritin-like"/>
    <property type="match status" value="1"/>
</dbReference>
<evidence type="ECO:0000313" key="4">
    <source>
        <dbReference type="EMBL" id="VFK34149.1"/>
    </source>
</evidence>
<evidence type="ECO:0000256" key="1">
    <source>
        <dbReference type="ARBA" id="ARBA00001965"/>
    </source>
</evidence>
<dbReference type="Pfam" id="PF02915">
    <property type="entry name" value="Rubrerythrin"/>
    <property type="match status" value="2"/>
</dbReference>
<protein>
    <submittedName>
        <fullName evidence="4">Rubrerythrin</fullName>
    </submittedName>
</protein>
<sequence>MELKGSKTEQSLKDAFAVESQANQRYLYFAKKADVEGYPDVANIFRFMAENETGQSAGHLDYLSTVGDPITGLPMGATENNLKASVAGETNQMDVYSRIAKLASEEGFEEIAEWFQTLVRAKRSHAGKFQRTLEDL</sequence>
<evidence type="ECO:0000259" key="2">
    <source>
        <dbReference type="PROSITE" id="PS50905"/>
    </source>
</evidence>
<gene>
    <name evidence="3" type="ORF">BECKMB1821G_GA0114241_106310</name>
    <name evidence="5" type="ORF">BECKMB1821H_GA0114242_106411</name>
    <name evidence="4" type="ORF">BECKMB1821I_GA0114274_106210</name>
</gene>
<organism evidence="4">
    <name type="scientific">Candidatus Kentrum sp. MB</name>
    <dbReference type="NCBI Taxonomy" id="2138164"/>
    <lineage>
        <taxon>Bacteria</taxon>
        <taxon>Pseudomonadati</taxon>
        <taxon>Pseudomonadota</taxon>
        <taxon>Gammaproteobacteria</taxon>
        <taxon>Candidatus Kentrum</taxon>
    </lineage>
</organism>